<feature type="region of interest" description="Disordered" evidence="2">
    <location>
        <begin position="758"/>
        <end position="814"/>
    </location>
</feature>
<dbReference type="PANTHER" id="PTHR13056">
    <property type="entry name" value="VACUOLAR FUSION PROTEIN CCZ1 HOMOLOG-RELATED"/>
    <property type="match status" value="1"/>
</dbReference>
<feature type="region of interest" description="Disordered" evidence="2">
    <location>
        <begin position="329"/>
        <end position="435"/>
    </location>
</feature>
<reference evidence="4 5" key="1">
    <citation type="submission" date="2024-06" db="EMBL/GenBank/DDBJ databases">
        <title>Complete genome of Phlyctema vagabunda strain 19-DSS-EL-015.</title>
        <authorList>
            <person name="Fiorenzani C."/>
        </authorList>
    </citation>
    <scope>NUCLEOTIDE SEQUENCE [LARGE SCALE GENOMIC DNA]</scope>
    <source>
        <strain evidence="4 5">19-DSS-EL-015</strain>
    </source>
</reference>
<feature type="compositionally biased region" description="Polar residues" evidence="2">
    <location>
        <begin position="469"/>
        <end position="484"/>
    </location>
</feature>
<evidence type="ECO:0000256" key="1">
    <source>
        <dbReference type="ARBA" id="ARBA00005352"/>
    </source>
</evidence>
<feature type="compositionally biased region" description="Basic and acidic residues" evidence="2">
    <location>
        <begin position="58"/>
        <end position="69"/>
    </location>
</feature>
<accession>A0ABR4PLX0</accession>
<feature type="compositionally biased region" description="Low complexity" evidence="2">
    <location>
        <begin position="395"/>
        <end position="408"/>
    </location>
</feature>
<evidence type="ECO:0000259" key="3">
    <source>
        <dbReference type="Pfam" id="PF19031"/>
    </source>
</evidence>
<dbReference type="EMBL" id="JBFCZG010000003">
    <property type="protein sequence ID" value="KAL3424329.1"/>
    <property type="molecule type" value="Genomic_DNA"/>
</dbReference>
<dbReference type="Pfam" id="PF19031">
    <property type="entry name" value="Intu_longin_1"/>
    <property type="match status" value="1"/>
</dbReference>
<feature type="region of interest" description="Disordered" evidence="2">
    <location>
        <begin position="458"/>
        <end position="487"/>
    </location>
</feature>
<evidence type="ECO:0000313" key="5">
    <source>
        <dbReference type="Proteomes" id="UP001629113"/>
    </source>
</evidence>
<feature type="domain" description="CCZ1/INTU/HSP4 first Longin" evidence="3">
    <location>
        <begin position="18"/>
        <end position="120"/>
    </location>
</feature>
<feature type="compositionally biased region" description="Polar residues" evidence="2">
    <location>
        <begin position="563"/>
        <end position="591"/>
    </location>
</feature>
<dbReference type="PANTHER" id="PTHR13056:SF0">
    <property type="entry name" value="VACUOLAR FUSION PROTEIN CCZ1 HOMOLOG-RELATED"/>
    <property type="match status" value="1"/>
</dbReference>
<evidence type="ECO:0000313" key="4">
    <source>
        <dbReference type="EMBL" id="KAL3424329.1"/>
    </source>
</evidence>
<dbReference type="InterPro" id="IPR043987">
    <property type="entry name" value="CCZ1/INTU/HSP4_longin_1"/>
</dbReference>
<evidence type="ECO:0000256" key="2">
    <source>
        <dbReference type="SAM" id="MobiDB-lite"/>
    </source>
</evidence>
<comment type="similarity">
    <text evidence="1">Belongs to the CCZ1 family.</text>
</comment>
<feature type="region of interest" description="Disordered" evidence="2">
    <location>
        <begin position="263"/>
        <end position="294"/>
    </location>
</feature>
<dbReference type="InterPro" id="IPR013176">
    <property type="entry name" value="Ccz1"/>
</dbReference>
<feature type="compositionally biased region" description="Polar residues" evidence="2">
    <location>
        <begin position="385"/>
        <end position="394"/>
    </location>
</feature>
<feature type="compositionally biased region" description="Polar residues" evidence="2">
    <location>
        <begin position="797"/>
        <end position="814"/>
    </location>
</feature>
<feature type="compositionally biased region" description="Polar residues" evidence="2">
    <location>
        <begin position="276"/>
        <end position="292"/>
    </location>
</feature>
<gene>
    <name evidence="4" type="ORF">PVAG01_03609</name>
</gene>
<name>A0ABR4PLX0_9HELO</name>
<proteinExistence type="inferred from homology"/>
<sequence>MSHTTEVTTKAVPAQLGFIAIYNPSLGTTDETLPQQIVYYASRSQDEDRKRKPSSTQSKEDLTREEQNEQLRQIGLAQGMVEFGRSFSDGKSIDTIETEKSKIILHELETGWWILASIDLTRLPSTNPVSGKAKDSEKQGTVEYSSREVKPAILLLGDLLRAHATFLLHHASSMSALFVRNRRSKFTGILSRYWDTYLSNWNVLMHGNPANNLYGGIKIAACGELGVGVGEEERGSGEREALEGFVGRIEGLVDILVSKFGDGEPENLAEPPKPVTGQSSKLNTTWLGSGNEPSAEDGMVFLGTGALSRKSIRDVSHWMEDLYKGGPHAYGVVDNPSSNRRAKQKSWRNHSQDSTQKGDPKVLTPDTKRKSRQVYGLSIRDKGSRSNSIHGRQNSVSEVSAGEEGSSSKAHSRRPSFKRGVSSVSHTSAESDSNKGSKIVQYLKMGYGTHWTLGSTLNKSDAQREEHPTSSTHDGNSTVSSAPSETPRLESAYEIYPEDDSVGHYLIGLLGDVDAEIAEPSGDNNDKADGEIDINKRTLLRTLTVELERAEDARPEADISIDLGNTSSDQVSSTKGGSEHTNVTNASSYDSGQDRNKTKRLRVVVYVRKPFIFVLLFELRTDALSWSSLYRSLHNQITPLIKPLLRSTSYRASKPEVSASGEVASNTPIYDLVWDPRLLTIHSTIPNIPDPYQTFLRSQQSLPWSRIEALNTHMQIINTYIASTTENSQMERTCKTSRGWWVVWTLIPDLEEPATSLASGTVKIPRSITEDSSDTIQPTSLTGPPKIKSPPPSKSSTRGTSTQHSSIVSRSLGSNAHPFLDSPGLENQYIPHDKEIFLIRRASDHTAARSLGRFSGSLAVENEAGATSKLVQGIGVDTKRYIDALLNLTR</sequence>
<comment type="caution">
    <text evidence="4">The sequence shown here is derived from an EMBL/GenBank/DDBJ whole genome shotgun (WGS) entry which is preliminary data.</text>
</comment>
<feature type="region of interest" description="Disordered" evidence="2">
    <location>
        <begin position="41"/>
        <end position="69"/>
    </location>
</feature>
<organism evidence="4 5">
    <name type="scientific">Phlyctema vagabunda</name>
    <dbReference type="NCBI Taxonomy" id="108571"/>
    <lineage>
        <taxon>Eukaryota</taxon>
        <taxon>Fungi</taxon>
        <taxon>Dikarya</taxon>
        <taxon>Ascomycota</taxon>
        <taxon>Pezizomycotina</taxon>
        <taxon>Leotiomycetes</taxon>
        <taxon>Helotiales</taxon>
        <taxon>Dermateaceae</taxon>
        <taxon>Phlyctema</taxon>
    </lineage>
</organism>
<feature type="region of interest" description="Disordered" evidence="2">
    <location>
        <begin position="556"/>
        <end position="593"/>
    </location>
</feature>
<dbReference type="Proteomes" id="UP001629113">
    <property type="component" value="Unassembled WGS sequence"/>
</dbReference>
<keyword evidence="5" id="KW-1185">Reference proteome</keyword>
<protein>
    <recommendedName>
        <fullName evidence="3">CCZ1/INTU/HSP4 first Longin domain-containing protein</fullName>
    </recommendedName>
</protein>
<feature type="compositionally biased region" description="Polar residues" evidence="2">
    <location>
        <begin position="422"/>
        <end position="435"/>
    </location>
</feature>